<evidence type="ECO:0000256" key="1">
    <source>
        <dbReference type="ARBA" id="ARBA00023266"/>
    </source>
</evidence>
<sequence>MRADTQDYLALFLDDAPLIDTRAPVEFARGAFPNAVNLPLMTDDERAAVGTCYKEEGQQAAMALGHSMVNGDIKALRVDAWLSQARQHPNGYLYCFRGGLRSQICQQWLHEAGLDYPRVEGGYKAMRQFLLGSLEQICSRQKILVLAGHTGSAKTDLLNELPDSVDLEGIANHRGSSFGRRADGQPSQIDFENRLIIAMLKHQHRHPGKAIVLEDESRLIGRCALPHGLREAMAKAPLIQLQSDLDARTEHSYLNYILRKSAEWQQHAGAEQGFELFIEDLRESLFRVRKRLGGERYAVVSEQLENAIRTHREGDAAEHRVWIRSLLRDYYDPMYDYQGQKHPERVVFRGRADAVREFLATLRS</sequence>
<dbReference type="PANTHER" id="PTHR30401">
    <property type="entry name" value="TRNA 2-SELENOURIDINE SYNTHASE"/>
    <property type="match status" value="1"/>
</dbReference>
<dbReference type="NCBIfam" id="TIGR03167">
    <property type="entry name" value="tRNA_sel_U_synt"/>
    <property type="match status" value="1"/>
</dbReference>
<accession>A0A0F9VUY5</accession>
<gene>
    <name evidence="3" type="ORF">LCGC14_0040500</name>
</gene>
<dbReference type="GO" id="GO:0043828">
    <property type="term" value="F:tRNA 2-selenouridine synthase activity"/>
    <property type="evidence" value="ECO:0007669"/>
    <property type="project" value="InterPro"/>
</dbReference>
<dbReference type="NCBIfam" id="NF008750">
    <property type="entry name" value="PRK11784.1-2"/>
    <property type="match status" value="1"/>
</dbReference>
<dbReference type="InterPro" id="IPR036873">
    <property type="entry name" value="Rhodanese-like_dom_sf"/>
</dbReference>
<dbReference type="InterPro" id="IPR001763">
    <property type="entry name" value="Rhodanese-like_dom"/>
</dbReference>
<dbReference type="Pfam" id="PF00581">
    <property type="entry name" value="Rhodanese"/>
    <property type="match status" value="1"/>
</dbReference>
<dbReference type="Pfam" id="PF26341">
    <property type="entry name" value="AAA_SelU"/>
    <property type="match status" value="1"/>
</dbReference>
<dbReference type="PROSITE" id="PS50206">
    <property type="entry name" value="RHODANESE_3"/>
    <property type="match status" value="1"/>
</dbReference>
<dbReference type="InterPro" id="IPR017582">
    <property type="entry name" value="SelU"/>
</dbReference>
<dbReference type="SMART" id="SM00450">
    <property type="entry name" value="RHOD"/>
    <property type="match status" value="1"/>
</dbReference>
<comment type="caution">
    <text evidence="3">The sequence shown here is derived from an EMBL/GenBank/DDBJ whole genome shotgun (WGS) entry which is preliminary data.</text>
</comment>
<dbReference type="InterPro" id="IPR058840">
    <property type="entry name" value="AAA_SelU"/>
</dbReference>
<dbReference type="NCBIfam" id="NF008751">
    <property type="entry name" value="PRK11784.1-3"/>
    <property type="match status" value="1"/>
</dbReference>
<name>A0A0F9VUY5_9ZZZZ</name>
<dbReference type="SUPFAM" id="SSF52821">
    <property type="entry name" value="Rhodanese/Cell cycle control phosphatase"/>
    <property type="match status" value="1"/>
</dbReference>
<organism evidence="3">
    <name type="scientific">marine sediment metagenome</name>
    <dbReference type="NCBI Taxonomy" id="412755"/>
    <lineage>
        <taxon>unclassified sequences</taxon>
        <taxon>metagenomes</taxon>
        <taxon>ecological metagenomes</taxon>
    </lineage>
</organism>
<dbReference type="CDD" id="cd01520">
    <property type="entry name" value="RHOD_YbbB"/>
    <property type="match status" value="1"/>
</dbReference>
<dbReference type="HAMAP" id="MF_01622">
    <property type="entry name" value="tRNA_sel_U_synth"/>
    <property type="match status" value="1"/>
</dbReference>
<evidence type="ECO:0000313" key="3">
    <source>
        <dbReference type="EMBL" id="KKO08931.1"/>
    </source>
</evidence>
<dbReference type="Gene3D" id="3.40.250.10">
    <property type="entry name" value="Rhodanese-like domain"/>
    <property type="match status" value="1"/>
</dbReference>
<dbReference type="EMBL" id="LAZR01000008">
    <property type="protein sequence ID" value="KKO08931.1"/>
    <property type="molecule type" value="Genomic_DNA"/>
</dbReference>
<protein>
    <recommendedName>
        <fullName evidence="2">Rhodanese domain-containing protein</fullName>
    </recommendedName>
</protein>
<keyword evidence="1" id="KW-0711">Selenium</keyword>
<proteinExistence type="inferred from homology"/>
<evidence type="ECO:0000259" key="2">
    <source>
        <dbReference type="PROSITE" id="PS50206"/>
    </source>
</evidence>
<dbReference type="PANTHER" id="PTHR30401:SF0">
    <property type="entry name" value="TRNA 2-SELENOURIDINE SYNTHASE"/>
    <property type="match status" value="1"/>
</dbReference>
<reference evidence="3" key="1">
    <citation type="journal article" date="2015" name="Nature">
        <title>Complex archaea that bridge the gap between prokaryotes and eukaryotes.</title>
        <authorList>
            <person name="Spang A."/>
            <person name="Saw J.H."/>
            <person name="Jorgensen S.L."/>
            <person name="Zaremba-Niedzwiedzka K."/>
            <person name="Martijn J."/>
            <person name="Lind A.E."/>
            <person name="van Eijk R."/>
            <person name="Schleper C."/>
            <person name="Guy L."/>
            <person name="Ettema T.J."/>
        </authorList>
    </citation>
    <scope>NUCLEOTIDE SEQUENCE</scope>
</reference>
<dbReference type="AlphaFoldDB" id="A0A0F9VUY5"/>
<dbReference type="GO" id="GO:0002098">
    <property type="term" value="P:tRNA wobble uridine modification"/>
    <property type="evidence" value="ECO:0007669"/>
    <property type="project" value="InterPro"/>
</dbReference>
<feature type="domain" description="Rhodanese" evidence="2">
    <location>
        <begin position="12"/>
        <end position="135"/>
    </location>
</feature>